<dbReference type="NCBIfam" id="TIGR02937">
    <property type="entry name" value="sigma70-ECF"/>
    <property type="match status" value="1"/>
</dbReference>
<keyword evidence="8" id="KW-1185">Reference proteome</keyword>
<dbReference type="Gene3D" id="1.10.10.10">
    <property type="entry name" value="Winged helix-like DNA-binding domain superfamily/Winged helix DNA-binding domain"/>
    <property type="match status" value="1"/>
</dbReference>
<dbReference type="PANTHER" id="PTHR43133:SF45">
    <property type="entry name" value="RNA POLYMERASE ECF-TYPE SIGMA FACTOR"/>
    <property type="match status" value="1"/>
</dbReference>
<dbReference type="InterPro" id="IPR007627">
    <property type="entry name" value="RNA_pol_sigma70_r2"/>
</dbReference>
<evidence type="ECO:0000256" key="3">
    <source>
        <dbReference type="ARBA" id="ARBA00023082"/>
    </source>
</evidence>
<dbReference type="InterPro" id="IPR013249">
    <property type="entry name" value="RNA_pol_sigma70_r4_t2"/>
</dbReference>
<dbReference type="Gene3D" id="1.10.1740.10">
    <property type="match status" value="1"/>
</dbReference>
<keyword evidence="2" id="KW-0805">Transcription regulation</keyword>
<evidence type="ECO:0000259" key="5">
    <source>
        <dbReference type="Pfam" id="PF04542"/>
    </source>
</evidence>
<dbReference type="RefSeq" id="WP_264434145.1">
    <property type="nucleotide sequence ID" value="NZ_CP081495.1"/>
</dbReference>
<dbReference type="PANTHER" id="PTHR43133">
    <property type="entry name" value="RNA POLYMERASE ECF-TYPE SIGMA FACTO"/>
    <property type="match status" value="1"/>
</dbReference>
<dbReference type="InterPro" id="IPR036388">
    <property type="entry name" value="WH-like_DNA-bd_sf"/>
</dbReference>
<keyword evidence="3" id="KW-0731">Sigma factor</keyword>
<evidence type="ECO:0000313" key="8">
    <source>
        <dbReference type="Proteomes" id="UP001163328"/>
    </source>
</evidence>
<organism evidence="7 8">
    <name type="scientific">Flavobacterium agricola</name>
    <dbReference type="NCBI Taxonomy" id="2870839"/>
    <lineage>
        <taxon>Bacteria</taxon>
        <taxon>Pseudomonadati</taxon>
        <taxon>Bacteroidota</taxon>
        <taxon>Flavobacteriia</taxon>
        <taxon>Flavobacteriales</taxon>
        <taxon>Flavobacteriaceae</taxon>
        <taxon>Flavobacterium</taxon>
    </lineage>
</organism>
<feature type="domain" description="RNA polymerase sigma-70 region 2" evidence="5">
    <location>
        <begin position="14"/>
        <end position="79"/>
    </location>
</feature>
<dbReference type="SUPFAM" id="SSF88946">
    <property type="entry name" value="Sigma2 domain of RNA polymerase sigma factors"/>
    <property type="match status" value="1"/>
</dbReference>
<dbReference type="InterPro" id="IPR013324">
    <property type="entry name" value="RNA_pol_sigma_r3/r4-like"/>
</dbReference>
<dbReference type="SUPFAM" id="SSF88659">
    <property type="entry name" value="Sigma3 and sigma4 domains of RNA polymerase sigma factors"/>
    <property type="match status" value="1"/>
</dbReference>
<evidence type="ECO:0000256" key="2">
    <source>
        <dbReference type="ARBA" id="ARBA00023015"/>
    </source>
</evidence>
<feature type="domain" description="RNA polymerase sigma factor 70 region 4 type 2" evidence="6">
    <location>
        <begin position="109"/>
        <end position="159"/>
    </location>
</feature>
<dbReference type="Proteomes" id="UP001163328">
    <property type="component" value="Chromosome"/>
</dbReference>
<protein>
    <submittedName>
        <fullName evidence="7">Sigma-70 family RNA polymerase sigma factor</fullName>
    </submittedName>
</protein>
<comment type="similarity">
    <text evidence="1">Belongs to the sigma-70 factor family. ECF subfamily.</text>
</comment>
<accession>A0ABY6LZC6</accession>
<proteinExistence type="inferred from homology"/>
<dbReference type="InterPro" id="IPR014284">
    <property type="entry name" value="RNA_pol_sigma-70_dom"/>
</dbReference>
<evidence type="ECO:0000313" key="7">
    <source>
        <dbReference type="EMBL" id="UYW01672.1"/>
    </source>
</evidence>
<name>A0ABY6LZC6_9FLAO</name>
<evidence type="ECO:0000256" key="4">
    <source>
        <dbReference type="ARBA" id="ARBA00023163"/>
    </source>
</evidence>
<dbReference type="Pfam" id="PF08281">
    <property type="entry name" value="Sigma70_r4_2"/>
    <property type="match status" value="1"/>
</dbReference>
<dbReference type="EMBL" id="CP081495">
    <property type="protein sequence ID" value="UYW01672.1"/>
    <property type="molecule type" value="Genomic_DNA"/>
</dbReference>
<sequence>MKGDLEKKFIEQLKENQNIIHKVCRIYTSDEDSHKDLFQEITIQLWHAFPKFRGESKFTTWAYRVSLNTAISLYRKSTRNIQTNSFDANQHHYLESLDYNYEQEEQLKLLYQAIHQLNDIEKALILLYLEEKDYGEISETLGISEVNARVKMNRVKSKLKKILNP</sequence>
<gene>
    <name evidence="7" type="ORF">K5I29_01730</name>
</gene>
<evidence type="ECO:0000256" key="1">
    <source>
        <dbReference type="ARBA" id="ARBA00010641"/>
    </source>
</evidence>
<reference evidence="7" key="1">
    <citation type="submission" date="2021-08" db="EMBL/GenBank/DDBJ databases">
        <title>Flavobacterium sp. strain CC-SYL302.</title>
        <authorList>
            <person name="Lin S.-Y."/>
            <person name="Lee T.-H."/>
            <person name="Young C.-C."/>
        </authorList>
    </citation>
    <scope>NUCLEOTIDE SEQUENCE</scope>
    <source>
        <strain evidence="7">CC-SYL302</strain>
    </source>
</reference>
<keyword evidence="4" id="KW-0804">Transcription</keyword>
<dbReference type="InterPro" id="IPR013325">
    <property type="entry name" value="RNA_pol_sigma_r2"/>
</dbReference>
<dbReference type="Pfam" id="PF04542">
    <property type="entry name" value="Sigma70_r2"/>
    <property type="match status" value="1"/>
</dbReference>
<evidence type="ECO:0000259" key="6">
    <source>
        <dbReference type="Pfam" id="PF08281"/>
    </source>
</evidence>
<dbReference type="InterPro" id="IPR039425">
    <property type="entry name" value="RNA_pol_sigma-70-like"/>
</dbReference>